<feature type="compositionally biased region" description="Acidic residues" evidence="1">
    <location>
        <begin position="58"/>
        <end position="69"/>
    </location>
</feature>
<keyword evidence="4" id="KW-1185">Reference proteome</keyword>
<feature type="compositionally biased region" description="Low complexity" evidence="1">
    <location>
        <begin position="36"/>
        <end position="57"/>
    </location>
</feature>
<feature type="compositionally biased region" description="Low complexity" evidence="1">
    <location>
        <begin position="79"/>
        <end position="90"/>
    </location>
</feature>
<keyword evidence="2" id="KW-0732">Signal</keyword>
<evidence type="ECO:0000313" key="4">
    <source>
        <dbReference type="Proteomes" id="UP000244081"/>
    </source>
</evidence>
<organism evidence="3 4">
    <name type="scientific">Breoghania corrubedonensis</name>
    <dbReference type="NCBI Taxonomy" id="665038"/>
    <lineage>
        <taxon>Bacteria</taxon>
        <taxon>Pseudomonadati</taxon>
        <taxon>Pseudomonadota</taxon>
        <taxon>Alphaproteobacteria</taxon>
        <taxon>Hyphomicrobiales</taxon>
        <taxon>Stappiaceae</taxon>
        <taxon>Breoghania</taxon>
    </lineage>
</organism>
<dbReference type="Proteomes" id="UP000244081">
    <property type="component" value="Unassembled WGS sequence"/>
</dbReference>
<dbReference type="OrthoDB" id="7398962at2"/>
<evidence type="ECO:0000313" key="3">
    <source>
        <dbReference type="EMBL" id="PTW59468.1"/>
    </source>
</evidence>
<feature type="region of interest" description="Disordered" evidence="1">
    <location>
        <begin position="238"/>
        <end position="261"/>
    </location>
</feature>
<reference evidence="3 4" key="1">
    <citation type="submission" date="2018-04" db="EMBL/GenBank/DDBJ databases">
        <title>Genomic Encyclopedia of Archaeal and Bacterial Type Strains, Phase II (KMG-II): from individual species to whole genera.</title>
        <authorList>
            <person name="Goeker M."/>
        </authorList>
    </citation>
    <scope>NUCLEOTIDE SEQUENCE [LARGE SCALE GENOMIC DNA]</scope>
    <source>
        <strain evidence="3 4">DSM 23382</strain>
    </source>
</reference>
<feature type="compositionally biased region" description="Polar residues" evidence="1">
    <location>
        <begin position="242"/>
        <end position="261"/>
    </location>
</feature>
<comment type="caution">
    <text evidence="3">The sequence shown here is derived from an EMBL/GenBank/DDBJ whole genome shotgun (WGS) entry which is preliminary data.</text>
</comment>
<gene>
    <name evidence="3" type="ORF">C8N35_107182</name>
</gene>
<dbReference type="InterPro" id="IPR018759">
    <property type="entry name" value="BBP2_2"/>
</dbReference>
<feature type="chain" id="PRO_5015501249" description="Outer membrane beta-barrel protein" evidence="2">
    <location>
        <begin position="20"/>
        <end position="499"/>
    </location>
</feature>
<dbReference type="SUPFAM" id="SSF103515">
    <property type="entry name" value="Autotransporter"/>
    <property type="match status" value="1"/>
</dbReference>
<feature type="signal peptide" evidence="2">
    <location>
        <begin position="1"/>
        <end position="19"/>
    </location>
</feature>
<dbReference type="InterPro" id="IPR036709">
    <property type="entry name" value="Autotransporte_beta_dom_sf"/>
</dbReference>
<evidence type="ECO:0008006" key="5">
    <source>
        <dbReference type="Google" id="ProtNLM"/>
    </source>
</evidence>
<dbReference type="Pfam" id="PF10082">
    <property type="entry name" value="BBP2_2"/>
    <property type="match status" value="1"/>
</dbReference>
<dbReference type="RefSeq" id="WP_107990986.1">
    <property type="nucleotide sequence ID" value="NZ_QAYG01000007.1"/>
</dbReference>
<evidence type="ECO:0000256" key="1">
    <source>
        <dbReference type="SAM" id="MobiDB-lite"/>
    </source>
</evidence>
<dbReference type="AlphaFoldDB" id="A0A2T5V6T9"/>
<dbReference type="EMBL" id="QAYG01000007">
    <property type="protein sequence ID" value="PTW59468.1"/>
    <property type="molecule type" value="Genomic_DNA"/>
</dbReference>
<feature type="region of interest" description="Disordered" evidence="1">
    <location>
        <begin position="36"/>
        <end position="135"/>
    </location>
</feature>
<proteinExistence type="predicted"/>
<evidence type="ECO:0000256" key="2">
    <source>
        <dbReference type="SAM" id="SignalP"/>
    </source>
</evidence>
<sequence length="499" mass="51373">MIRTALVLCVLASATAAAAQTRDSRTSDSNVLRGSLAAAGDDSRSASARTGASSAGDDLSDDLSLDDPADGAQGTTSQVAVPRGRPVAAVTSEQRIPVGRVRPVQPLAPAEPLTTGSVPRKRNDGATLAGDTERDAPRGIRLGNVLLYPELTVRAGATTNVSGAAGGESGGLVRLAPSLRVTSDWDRHALEVNLRGSFTGYPDAPAGSDGNDVSGTASGLLRLEAGEVTTVEVNGGYALTPESRSNAESTGGSDRTYQHGLTGSLGVTRDAGLVAVTLRGGIDGTIYTGGDEVGNRDNMVASGTLRLAYNLRATVSPFAEATVLGRFYQDGTERNAKGYAVRSGVVFNGGPKLSGEIGVGWRSEDLDGDQYKNLQGVLVDGDLTWSPSRLTSVRLSASTAFEASSLTGASGSLIHSGEISVAHSLTTDVAVAVSGGASYRSYQGIDLTELTYTGGATATYAISDTAALQAQYSYERVDSSLSGQDYDSHTIEAGVRFRR</sequence>
<accession>A0A2T5V6T9</accession>
<name>A0A2T5V6T9_9HYPH</name>
<protein>
    <recommendedName>
        <fullName evidence="5">Outer membrane beta-barrel protein</fullName>
    </recommendedName>
</protein>